<feature type="region of interest" description="Disordered" evidence="1">
    <location>
        <begin position="78"/>
        <end position="101"/>
    </location>
</feature>
<evidence type="ECO:0000313" key="2">
    <source>
        <dbReference type="EMBL" id="KTB37927.1"/>
    </source>
</evidence>
<sequence length="101" mass="11722">MDLPLPKILGYTRRFPEVYTIYTLYREKWQSSYQSYLLVVDQNYHKEGVCAKVLKADKNPTEAALHRARALEGPWAKKSDPTKEALKQFPTWSEMSELGAE</sequence>
<evidence type="ECO:0000313" key="3">
    <source>
        <dbReference type="Proteomes" id="UP000054988"/>
    </source>
</evidence>
<evidence type="ECO:0000256" key="1">
    <source>
        <dbReference type="SAM" id="MobiDB-lite"/>
    </source>
</evidence>
<name>A0A0W0FNK1_MONRR</name>
<gene>
    <name evidence="2" type="ORF">WG66_9489</name>
</gene>
<protein>
    <submittedName>
        <fullName evidence="2">Uncharacterized protein</fullName>
    </submittedName>
</protein>
<reference evidence="2 3" key="1">
    <citation type="submission" date="2015-12" db="EMBL/GenBank/DDBJ databases">
        <title>Draft genome sequence of Moniliophthora roreri, the causal agent of frosty pod rot of cacao.</title>
        <authorList>
            <person name="Aime M.C."/>
            <person name="Diaz-Valderrama J.R."/>
            <person name="Kijpornyongpan T."/>
            <person name="Phillips-Mora W."/>
        </authorList>
    </citation>
    <scope>NUCLEOTIDE SEQUENCE [LARGE SCALE GENOMIC DNA]</scope>
    <source>
        <strain evidence="2 3">MCA 2952</strain>
    </source>
</reference>
<dbReference type="EMBL" id="LATX01001800">
    <property type="protein sequence ID" value="KTB37927.1"/>
    <property type="molecule type" value="Genomic_DNA"/>
</dbReference>
<comment type="caution">
    <text evidence="2">The sequence shown here is derived from an EMBL/GenBank/DDBJ whole genome shotgun (WGS) entry which is preliminary data.</text>
</comment>
<proteinExistence type="predicted"/>
<dbReference type="AlphaFoldDB" id="A0A0W0FNK1"/>
<accession>A0A0W0FNK1</accession>
<organism evidence="2 3">
    <name type="scientific">Moniliophthora roreri</name>
    <name type="common">Frosty pod rot fungus</name>
    <name type="synonym">Monilia roreri</name>
    <dbReference type="NCBI Taxonomy" id="221103"/>
    <lineage>
        <taxon>Eukaryota</taxon>
        <taxon>Fungi</taxon>
        <taxon>Dikarya</taxon>
        <taxon>Basidiomycota</taxon>
        <taxon>Agaricomycotina</taxon>
        <taxon>Agaricomycetes</taxon>
        <taxon>Agaricomycetidae</taxon>
        <taxon>Agaricales</taxon>
        <taxon>Marasmiineae</taxon>
        <taxon>Marasmiaceae</taxon>
        <taxon>Moniliophthora</taxon>
    </lineage>
</organism>
<dbReference type="Proteomes" id="UP000054988">
    <property type="component" value="Unassembled WGS sequence"/>
</dbReference>